<accession>A0A6A5Y2G1</accession>
<feature type="compositionally biased region" description="Low complexity" evidence="1">
    <location>
        <begin position="31"/>
        <end position="56"/>
    </location>
</feature>
<dbReference type="OrthoDB" id="4588567at2759"/>
<evidence type="ECO:0000313" key="2">
    <source>
        <dbReference type="EMBL" id="KAF2018764.1"/>
    </source>
</evidence>
<proteinExistence type="predicted"/>
<organism evidence="2 3">
    <name type="scientific">Aaosphaeria arxii CBS 175.79</name>
    <dbReference type="NCBI Taxonomy" id="1450172"/>
    <lineage>
        <taxon>Eukaryota</taxon>
        <taxon>Fungi</taxon>
        <taxon>Dikarya</taxon>
        <taxon>Ascomycota</taxon>
        <taxon>Pezizomycotina</taxon>
        <taxon>Dothideomycetes</taxon>
        <taxon>Pleosporomycetidae</taxon>
        <taxon>Pleosporales</taxon>
        <taxon>Pleosporales incertae sedis</taxon>
        <taxon>Aaosphaeria</taxon>
    </lineage>
</organism>
<evidence type="ECO:0000313" key="3">
    <source>
        <dbReference type="Proteomes" id="UP000799778"/>
    </source>
</evidence>
<sequence>MSSPVRQNRFQSFTPLRTGTHSLRRLKTAFSPTRSARSISPSSSTGTTSPLTRTASPHSHRSVSSNGSIRELLMLRRKPSVLDAEMEEEKHLFSNELEMLEPRPIVTGHVEVGIFEVLGGNR</sequence>
<feature type="compositionally biased region" description="Polar residues" evidence="1">
    <location>
        <begin position="1"/>
        <end position="21"/>
    </location>
</feature>
<reference evidence="2" key="1">
    <citation type="journal article" date="2020" name="Stud. Mycol.">
        <title>101 Dothideomycetes genomes: a test case for predicting lifestyles and emergence of pathogens.</title>
        <authorList>
            <person name="Haridas S."/>
            <person name="Albert R."/>
            <person name="Binder M."/>
            <person name="Bloem J."/>
            <person name="Labutti K."/>
            <person name="Salamov A."/>
            <person name="Andreopoulos B."/>
            <person name="Baker S."/>
            <person name="Barry K."/>
            <person name="Bills G."/>
            <person name="Bluhm B."/>
            <person name="Cannon C."/>
            <person name="Castanera R."/>
            <person name="Culley D."/>
            <person name="Daum C."/>
            <person name="Ezra D."/>
            <person name="Gonzalez J."/>
            <person name="Henrissat B."/>
            <person name="Kuo A."/>
            <person name="Liang C."/>
            <person name="Lipzen A."/>
            <person name="Lutzoni F."/>
            <person name="Magnuson J."/>
            <person name="Mondo S."/>
            <person name="Nolan M."/>
            <person name="Ohm R."/>
            <person name="Pangilinan J."/>
            <person name="Park H.-J."/>
            <person name="Ramirez L."/>
            <person name="Alfaro M."/>
            <person name="Sun H."/>
            <person name="Tritt A."/>
            <person name="Yoshinaga Y."/>
            <person name="Zwiers L.-H."/>
            <person name="Turgeon B."/>
            <person name="Goodwin S."/>
            <person name="Spatafora J."/>
            <person name="Crous P."/>
            <person name="Grigoriev I."/>
        </authorList>
    </citation>
    <scope>NUCLEOTIDE SEQUENCE</scope>
    <source>
        <strain evidence="2">CBS 175.79</strain>
    </source>
</reference>
<dbReference type="RefSeq" id="XP_033387103.1">
    <property type="nucleotide sequence ID" value="XM_033520737.1"/>
</dbReference>
<protein>
    <submittedName>
        <fullName evidence="2">Uncharacterized protein</fullName>
    </submittedName>
</protein>
<dbReference type="EMBL" id="ML978067">
    <property type="protein sequence ID" value="KAF2018764.1"/>
    <property type="molecule type" value="Genomic_DNA"/>
</dbReference>
<feature type="region of interest" description="Disordered" evidence="1">
    <location>
        <begin position="1"/>
        <end position="69"/>
    </location>
</feature>
<evidence type="ECO:0000256" key="1">
    <source>
        <dbReference type="SAM" id="MobiDB-lite"/>
    </source>
</evidence>
<dbReference type="AlphaFoldDB" id="A0A6A5Y2G1"/>
<gene>
    <name evidence="2" type="ORF">BU24DRAFT_104726</name>
</gene>
<name>A0A6A5Y2G1_9PLEO</name>
<keyword evidence="3" id="KW-1185">Reference proteome</keyword>
<dbReference type="GeneID" id="54278134"/>
<dbReference type="Proteomes" id="UP000799778">
    <property type="component" value="Unassembled WGS sequence"/>
</dbReference>